<keyword evidence="1" id="KW-0378">Hydrolase</keyword>
<protein>
    <submittedName>
        <fullName evidence="1">ATP-dependent Clp protease ATP-binding subunit</fullName>
    </submittedName>
</protein>
<accession>A0A848L476</accession>
<organism evidence="1 2">
    <name type="scientific">Pyxidicoccus fallax</name>
    <dbReference type="NCBI Taxonomy" id="394095"/>
    <lineage>
        <taxon>Bacteria</taxon>
        <taxon>Pseudomonadati</taxon>
        <taxon>Myxococcota</taxon>
        <taxon>Myxococcia</taxon>
        <taxon>Myxococcales</taxon>
        <taxon>Cystobacterineae</taxon>
        <taxon>Myxococcaceae</taxon>
        <taxon>Pyxidicoccus</taxon>
    </lineage>
</organism>
<evidence type="ECO:0000313" key="2">
    <source>
        <dbReference type="Proteomes" id="UP000518300"/>
    </source>
</evidence>
<gene>
    <name evidence="1" type="ORF">HG543_00005</name>
</gene>
<keyword evidence="1" id="KW-0067">ATP-binding</keyword>
<keyword evidence="1" id="KW-0645">Protease</keyword>
<comment type="caution">
    <text evidence="1">The sequence shown here is derived from an EMBL/GenBank/DDBJ whole genome shotgun (WGS) entry which is preliminary data.</text>
</comment>
<dbReference type="GO" id="GO:0006508">
    <property type="term" value="P:proteolysis"/>
    <property type="evidence" value="ECO:0007669"/>
    <property type="project" value="UniProtKB-KW"/>
</dbReference>
<evidence type="ECO:0000313" key="1">
    <source>
        <dbReference type="EMBL" id="NMO13257.1"/>
    </source>
</evidence>
<reference evidence="1 2" key="1">
    <citation type="submission" date="2020-04" db="EMBL/GenBank/DDBJ databases">
        <title>Draft genome of Pyxidicoccus fallax type strain.</title>
        <authorList>
            <person name="Whitworth D.E."/>
        </authorList>
    </citation>
    <scope>NUCLEOTIDE SEQUENCE [LARGE SCALE GENOMIC DNA]</scope>
    <source>
        <strain evidence="1 2">DSM 14698</strain>
    </source>
</reference>
<name>A0A848L476_9BACT</name>
<sequence length="174" mass="19308">MNFRFQCWVQKHASGRVTLTPLALPRLAVHADSLEKATEELTLALDDQLSRVHPRRVPEFIAAQGGTAHPVQFPGIPVWGAEENTTAPLHLTTVVAPTHQSFIGLHAPRLGTQLWFQGRSLPENATERLSEQLEKLSDTRRLALRPDGPESLLELEVRVTPPPLSSLTRVCYTS</sequence>
<keyword evidence="1" id="KW-0547">Nucleotide-binding</keyword>
<dbReference type="GO" id="GO:0008233">
    <property type="term" value="F:peptidase activity"/>
    <property type="evidence" value="ECO:0007669"/>
    <property type="project" value="UniProtKB-KW"/>
</dbReference>
<dbReference type="AlphaFoldDB" id="A0A848L476"/>
<keyword evidence="2" id="KW-1185">Reference proteome</keyword>
<dbReference type="GO" id="GO:0005524">
    <property type="term" value="F:ATP binding"/>
    <property type="evidence" value="ECO:0007669"/>
    <property type="project" value="UniProtKB-KW"/>
</dbReference>
<dbReference type="EMBL" id="JABBJJ010000001">
    <property type="protein sequence ID" value="NMO13257.1"/>
    <property type="molecule type" value="Genomic_DNA"/>
</dbReference>
<proteinExistence type="predicted"/>
<dbReference type="Proteomes" id="UP000518300">
    <property type="component" value="Unassembled WGS sequence"/>
</dbReference>
<feature type="non-terminal residue" evidence="1">
    <location>
        <position position="174"/>
    </location>
</feature>